<keyword evidence="3" id="KW-1003">Cell membrane</keyword>
<feature type="domain" description="Integrin beta subunit tail" evidence="23">
    <location>
        <begin position="611"/>
        <end position="701"/>
    </location>
</feature>
<dbReference type="PROSITE" id="PS00243">
    <property type="entry name" value="I_EGF_1"/>
    <property type="match status" value="1"/>
</dbReference>
<dbReference type="GO" id="GO:0007160">
    <property type="term" value="P:cell-matrix adhesion"/>
    <property type="evidence" value="ECO:0007669"/>
    <property type="project" value="TreeGrafter"/>
</dbReference>
<keyword evidence="17" id="KW-0325">Glycoprotein</keyword>
<keyword evidence="14 19" id="KW-0401">Integrin</keyword>
<dbReference type="GO" id="GO:0005925">
    <property type="term" value="C:focal adhesion"/>
    <property type="evidence" value="ECO:0007669"/>
    <property type="project" value="TreeGrafter"/>
</dbReference>
<evidence type="ECO:0000256" key="10">
    <source>
        <dbReference type="ARBA" id="ARBA00022837"/>
    </source>
</evidence>
<keyword evidence="4" id="KW-0245">EGF-like domain</keyword>
<keyword evidence="9" id="KW-0677">Repeat</keyword>
<proteinExistence type="inferred from homology"/>
<feature type="disulfide bond" evidence="18">
    <location>
        <begin position="18"/>
        <end position="49"/>
    </location>
</feature>
<comment type="caution">
    <text evidence="24">The sequence shown here is derived from an EMBL/GenBank/DDBJ whole genome shotgun (WGS) entry which is preliminary data.</text>
</comment>
<keyword evidence="7" id="KW-0479">Metal-binding</keyword>
<evidence type="ECO:0000256" key="12">
    <source>
        <dbReference type="ARBA" id="ARBA00022889"/>
    </source>
</evidence>
<dbReference type="STRING" id="299467.A0A443SJP8"/>
<dbReference type="InterPro" id="IPR040622">
    <property type="entry name" value="EGF_integrin_1"/>
</dbReference>
<evidence type="ECO:0000256" key="19">
    <source>
        <dbReference type="RuleBase" id="RU000633"/>
    </source>
</evidence>
<name>A0A443SJP8_9ACAR</name>
<dbReference type="Pfam" id="PF07974">
    <property type="entry name" value="EGF_2"/>
    <property type="match status" value="1"/>
</dbReference>
<dbReference type="SMART" id="SM00187">
    <property type="entry name" value="INB"/>
    <property type="match status" value="1"/>
</dbReference>
<evidence type="ECO:0000256" key="8">
    <source>
        <dbReference type="ARBA" id="ARBA00022729"/>
    </source>
</evidence>
<dbReference type="GO" id="GO:0008305">
    <property type="term" value="C:integrin complex"/>
    <property type="evidence" value="ECO:0007669"/>
    <property type="project" value="TreeGrafter"/>
</dbReference>
<keyword evidence="11" id="KW-0460">Magnesium</keyword>
<dbReference type="GO" id="GO:0005178">
    <property type="term" value="F:integrin binding"/>
    <property type="evidence" value="ECO:0007669"/>
    <property type="project" value="TreeGrafter"/>
</dbReference>
<dbReference type="Pfam" id="PF00362">
    <property type="entry name" value="Integrin_beta"/>
    <property type="match status" value="1"/>
</dbReference>
<dbReference type="PIRSF" id="PIRSF002512">
    <property type="entry name" value="Integrin_B"/>
    <property type="match status" value="1"/>
</dbReference>
<feature type="disulfide bond" evidence="18">
    <location>
        <begin position="586"/>
        <end position="601"/>
    </location>
</feature>
<protein>
    <recommendedName>
        <fullName evidence="19">Integrin beta</fullName>
    </recommendedName>
</protein>
<dbReference type="InterPro" id="IPR032695">
    <property type="entry name" value="Integrin_dom_sf"/>
</dbReference>
<feature type="disulfide bond" evidence="18">
    <location>
        <begin position="611"/>
        <end position="620"/>
    </location>
</feature>
<feature type="disulfide bond" evidence="18">
    <location>
        <begin position="617"/>
        <end position="696"/>
    </location>
</feature>
<keyword evidence="15 20" id="KW-0472">Membrane</keyword>
<accession>A0A443SJP8</accession>
<evidence type="ECO:0000259" key="21">
    <source>
        <dbReference type="SMART" id="SM00187"/>
    </source>
</evidence>
<dbReference type="SUPFAM" id="SSF69179">
    <property type="entry name" value="Integrin domains"/>
    <property type="match status" value="1"/>
</dbReference>
<evidence type="ECO:0000256" key="7">
    <source>
        <dbReference type="ARBA" id="ARBA00022723"/>
    </source>
</evidence>
<evidence type="ECO:0000256" key="20">
    <source>
        <dbReference type="SAM" id="Phobius"/>
    </source>
</evidence>
<feature type="disulfide bond" evidence="18">
    <location>
        <begin position="541"/>
        <end position="573"/>
    </location>
</feature>
<dbReference type="FunFam" id="2.10.25.10:FF:000036">
    <property type="entry name" value="Integrin beta"/>
    <property type="match status" value="1"/>
</dbReference>
<dbReference type="InterPro" id="IPR057073">
    <property type="entry name" value="EGF_integrin_2"/>
</dbReference>
<evidence type="ECO:0000256" key="17">
    <source>
        <dbReference type="ARBA" id="ARBA00023180"/>
    </source>
</evidence>
<feature type="disulfide bond" evidence="18">
    <location>
        <begin position="226"/>
        <end position="267"/>
    </location>
</feature>
<feature type="disulfide bond" evidence="18">
    <location>
        <begin position="175"/>
        <end position="178"/>
    </location>
</feature>
<feature type="non-terminal residue" evidence="24">
    <location>
        <position position="1"/>
    </location>
</feature>
<dbReference type="Gene3D" id="2.60.40.1510">
    <property type="entry name" value="ntegrin, alpha v. Chain A, domain 3"/>
    <property type="match status" value="1"/>
</dbReference>
<keyword evidence="25" id="KW-1185">Reference proteome</keyword>
<keyword evidence="6 19" id="KW-0812">Transmembrane</keyword>
<keyword evidence="16 18" id="KW-1015">Disulfide bond</keyword>
<feature type="disulfide bond" evidence="18">
    <location>
        <begin position="444"/>
        <end position="456"/>
    </location>
</feature>
<dbReference type="Gene3D" id="4.10.1240.30">
    <property type="match status" value="1"/>
</dbReference>
<evidence type="ECO:0000256" key="14">
    <source>
        <dbReference type="ARBA" id="ARBA00023037"/>
    </source>
</evidence>
<feature type="disulfide bond" evidence="18">
    <location>
        <begin position="498"/>
        <end position="503"/>
    </location>
</feature>
<evidence type="ECO:0000256" key="1">
    <source>
        <dbReference type="ARBA" id="ARBA00004251"/>
    </source>
</evidence>
<evidence type="ECO:0000256" key="15">
    <source>
        <dbReference type="ARBA" id="ARBA00023136"/>
    </source>
</evidence>
<dbReference type="InterPro" id="IPR013111">
    <property type="entry name" value="EGF_extracell"/>
</dbReference>
<dbReference type="PANTHER" id="PTHR10082:SF60">
    <property type="entry name" value="INTEGRIN BETA-PS"/>
    <property type="match status" value="1"/>
</dbReference>
<evidence type="ECO:0000256" key="16">
    <source>
        <dbReference type="ARBA" id="ARBA00023157"/>
    </source>
</evidence>
<dbReference type="Gene3D" id="3.40.50.410">
    <property type="entry name" value="von Willebrand factor, type A domain"/>
    <property type="match status" value="1"/>
</dbReference>
<dbReference type="InterPro" id="IPR002369">
    <property type="entry name" value="Integrin_bsu_VWA"/>
</dbReference>
<dbReference type="Proteomes" id="UP000288716">
    <property type="component" value="Unassembled WGS sequence"/>
</dbReference>
<evidence type="ECO:0000256" key="4">
    <source>
        <dbReference type="ARBA" id="ARBA00022536"/>
    </source>
</evidence>
<feature type="disulfide bond" evidence="18">
    <location>
        <begin position="469"/>
        <end position="483"/>
    </location>
</feature>
<keyword evidence="5" id="KW-0597">Phosphoprotein</keyword>
<feature type="disulfide bond" evidence="18">
    <location>
        <begin position="520"/>
        <end position="525"/>
    </location>
</feature>
<dbReference type="VEuPathDB" id="VectorBase:LDEU004304"/>
<dbReference type="PANTHER" id="PTHR10082">
    <property type="entry name" value="INTEGRIN BETA SUBUNIT"/>
    <property type="match status" value="1"/>
</dbReference>
<keyword evidence="10" id="KW-0106">Calcium</keyword>
<dbReference type="InterPro" id="IPR036465">
    <property type="entry name" value="vWFA_dom_sf"/>
</dbReference>
<feature type="domain" description="Integrin beta subunit cytoplasmic" evidence="22">
    <location>
        <begin position="725"/>
        <end position="771"/>
    </location>
</feature>
<evidence type="ECO:0000256" key="5">
    <source>
        <dbReference type="ARBA" id="ARBA00022553"/>
    </source>
</evidence>
<dbReference type="GO" id="GO:0007157">
    <property type="term" value="P:heterophilic cell-cell adhesion via plasma membrane cell adhesion molecules"/>
    <property type="evidence" value="ECO:0007669"/>
    <property type="project" value="UniProtKB-ARBA"/>
</dbReference>
<evidence type="ECO:0000313" key="25">
    <source>
        <dbReference type="Proteomes" id="UP000288716"/>
    </source>
</evidence>
<feature type="disulfide bond" evidence="18">
    <location>
        <begin position="604"/>
        <end position="607"/>
    </location>
</feature>
<comment type="similarity">
    <text evidence="2 19">Belongs to the integrin beta chain family.</text>
</comment>
<feature type="disulfide bond" evidence="18">
    <location>
        <begin position="581"/>
        <end position="633"/>
    </location>
</feature>
<evidence type="ECO:0000313" key="24">
    <source>
        <dbReference type="EMBL" id="RWS27736.1"/>
    </source>
</evidence>
<dbReference type="Pfam" id="PF23105">
    <property type="entry name" value="EGF_integrin"/>
    <property type="match status" value="2"/>
</dbReference>
<dbReference type="FunFam" id="3.40.50.410:FF:000002">
    <property type="entry name" value="Integrin beta"/>
    <property type="match status" value="1"/>
</dbReference>
<feature type="transmembrane region" description="Helical" evidence="20">
    <location>
        <begin position="698"/>
        <end position="724"/>
    </location>
</feature>
<feature type="disulfide bond" evidence="18">
    <location>
        <begin position="539"/>
        <end position="544"/>
    </location>
</feature>
<dbReference type="EMBL" id="NCKV01001806">
    <property type="protein sequence ID" value="RWS27736.1"/>
    <property type="molecule type" value="Genomic_DNA"/>
</dbReference>
<feature type="disulfide bond" evidence="18">
    <location>
        <begin position="546"/>
        <end position="555"/>
    </location>
</feature>
<dbReference type="Pfam" id="PF18372">
    <property type="entry name" value="I-EGF_1"/>
    <property type="match status" value="1"/>
</dbReference>
<evidence type="ECO:0000256" key="13">
    <source>
        <dbReference type="ARBA" id="ARBA00022989"/>
    </source>
</evidence>
<keyword evidence="13 20" id="KW-1133">Transmembrane helix</keyword>
<evidence type="ECO:0000256" key="18">
    <source>
        <dbReference type="PIRSR" id="PIRSR002512-1"/>
    </source>
</evidence>
<dbReference type="Gene3D" id="2.10.25.10">
    <property type="entry name" value="Laminin"/>
    <property type="match status" value="3"/>
</dbReference>
<feature type="disulfide bond" evidence="18">
    <location>
        <begin position="28"/>
        <end position="38"/>
    </location>
</feature>
<feature type="disulfide bond" evidence="18">
    <location>
        <begin position="458"/>
        <end position="467"/>
    </location>
</feature>
<dbReference type="Gene3D" id="1.20.5.100">
    <property type="entry name" value="Cytochrome c1, transmembrane anchor, C-terminal"/>
    <property type="match status" value="1"/>
</dbReference>
<dbReference type="GO" id="GO:0033627">
    <property type="term" value="P:cell adhesion mediated by integrin"/>
    <property type="evidence" value="ECO:0007669"/>
    <property type="project" value="TreeGrafter"/>
</dbReference>
<dbReference type="SUPFAM" id="SSF103575">
    <property type="entry name" value="Plexin repeat"/>
    <property type="match status" value="1"/>
</dbReference>
<keyword evidence="8" id="KW-0732">Signal</keyword>
<evidence type="ECO:0000259" key="23">
    <source>
        <dbReference type="SMART" id="SM01242"/>
    </source>
</evidence>
<dbReference type="InterPro" id="IPR014836">
    <property type="entry name" value="Integrin_bsu_cyt_dom"/>
</dbReference>
<feature type="disulfide bond" evidence="18">
    <location>
        <begin position="366"/>
        <end position="377"/>
    </location>
</feature>
<dbReference type="SMART" id="SM01241">
    <property type="entry name" value="Integrin_b_cyt"/>
    <property type="match status" value="1"/>
</dbReference>
<evidence type="ECO:0000256" key="2">
    <source>
        <dbReference type="ARBA" id="ARBA00007449"/>
    </source>
</evidence>
<feature type="disulfide bond" evidence="18">
    <location>
        <begin position="397"/>
        <end position="657"/>
    </location>
</feature>
<dbReference type="GO" id="GO:0007229">
    <property type="term" value="P:integrin-mediated signaling pathway"/>
    <property type="evidence" value="ECO:0007669"/>
    <property type="project" value="UniProtKB-KW"/>
</dbReference>
<feature type="disulfide bond" evidence="18">
    <location>
        <begin position="557"/>
        <end position="564"/>
    </location>
</feature>
<dbReference type="InterPro" id="IPR012896">
    <property type="entry name" value="Integrin_bsu_tail"/>
</dbReference>
<dbReference type="InterPro" id="IPR036349">
    <property type="entry name" value="Integrin_bsu_tail_dom_sf"/>
</dbReference>
<dbReference type="InterPro" id="IPR057243">
    <property type="entry name" value="Integrin_I-EGF_CS"/>
</dbReference>
<dbReference type="SMART" id="SM01242">
    <property type="entry name" value="Integrin_B_tail"/>
    <property type="match status" value="1"/>
</dbReference>
<dbReference type="GO" id="GO:0009986">
    <property type="term" value="C:cell surface"/>
    <property type="evidence" value="ECO:0007669"/>
    <property type="project" value="TreeGrafter"/>
</dbReference>
<organism evidence="24 25">
    <name type="scientific">Leptotrombidium deliense</name>
    <dbReference type="NCBI Taxonomy" id="299467"/>
    <lineage>
        <taxon>Eukaryota</taxon>
        <taxon>Metazoa</taxon>
        <taxon>Ecdysozoa</taxon>
        <taxon>Arthropoda</taxon>
        <taxon>Chelicerata</taxon>
        <taxon>Arachnida</taxon>
        <taxon>Acari</taxon>
        <taxon>Acariformes</taxon>
        <taxon>Trombidiformes</taxon>
        <taxon>Prostigmata</taxon>
        <taxon>Anystina</taxon>
        <taxon>Parasitengona</taxon>
        <taxon>Trombiculoidea</taxon>
        <taxon>Trombiculidae</taxon>
        <taxon>Leptotrombidium</taxon>
    </lineage>
</organism>
<dbReference type="SUPFAM" id="SSF57196">
    <property type="entry name" value="EGF/Laminin"/>
    <property type="match status" value="1"/>
</dbReference>
<evidence type="ECO:0000256" key="6">
    <source>
        <dbReference type="ARBA" id="ARBA00022692"/>
    </source>
</evidence>
<dbReference type="FunFam" id="1.20.5.100:FF:000002">
    <property type="entry name" value="Integrin beta"/>
    <property type="match status" value="1"/>
</dbReference>
<dbReference type="InterPro" id="IPR015812">
    <property type="entry name" value="Integrin_bsu"/>
</dbReference>
<feature type="domain" description="Integrin beta subunit VWA" evidence="21">
    <location>
        <begin position="14"/>
        <end position="429"/>
    </location>
</feature>
<reference evidence="24 25" key="1">
    <citation type="journal article" date="2018" name="Gigascience">
        <title>Genomes of trombidid mites reveal novel predicted allergens and laterally-transferred genes associated with secondary metabolism.</title>
        <authorList>
            <person name="Dong X."/>
            <person name="Chaisiri K."/>
            <person name="Xia D."/>
            <person name="Armstrong S.D."/>
            <person name="Fang Y."/>
            <person name="Donnelly M.J."/>
            <person name="Kadowaki T."/>
            <person name="McGarry J.W."/>
            <person name="Darby A.C."/>
            <person name="Makepeace B.L."/>
        </authorList>
    </citation>
    <scope>NUCLEOTIDE SEQUENCE [LARGE SCALE GENOMIC DNA]</scope>
    <source>
        <strain evidence="24">UoL-UT</strain>
    </source>
</reference>
<dbReference type="AlphaFoldDB" id="A0A443SJP8"/>
<gene>
    <name evidence="24" type="ORF">B4U80_05340</name>
</gene>
<feature type="disulfide bond" evidence="18">
    <location>
        <begin position="500"/>
        <end position="533"/>
    </location>
</feature>
<dbReference type="Pfam" id="PF08725">
    <property type="entry name" value="Integrin_b_cyt"/>
    <property type="match status" value="1"/>
</dbReference>
<evidence type="ECO:0000256" key="9">
    <source>
        <dbReference type="ARBA" id="ARBA00022737"/>
    </source>
</evidence>
<feature type="disulfide bond" evidence="18">
    <location>
        <begin position="15"/>
        <end position="25"/>
    </location>
</feature>
<evidence type="ECO:0000259" key="22">
    <source>
        <dbReference type="SMART" id="SM01241"/>
    </source>
</evidence>
<feature type="disulfide bond" evidence="18">
    <location>
        <begin position="427"/>
        <end position="431"/>
    </location>
</feature>
<feature type="disulfide bond" evidence="18">
    <location>
        <begin position="579"/>
        <end position="584"/>
    </location>
</feature>
<feature type="disulfide bond" evidence="18">
    <location>
        <begin position="453"/>
        <end position="492"/>
    </location>
</feature>
<comment type="subcellular location">
    <subcellularLocation>
        <location evidence="1 19">Cell membrane</location>
        <topology evidence="1 19">Single-pass type I membrane protein</topology>
    </subcellularLocation>
</comment>
<dbReference type="PRINTS" id="PR01186">
    <property type="entry name" value="INTEGRINB"/>
</dbReference>
<dbReference type="SUPFAM" id="SSF53300">
    <property type="entry name" value="vWA-like"/>
    <property type="match status" value="1"/>
</dbReference>
<dbReference type="OrthoDB" id="410592at2759"/>
<evidence type="ECO:0000256" key="11">
    <source>
        <dbReference type="ARBA" id="ARBA00022842"/>
    </source>
</evidence>
<dbReference type="SUPFAM" id="SSF69687">
    <property type="entry name" value="Integrin beta tail domain"/>
    <property type="match status" value="1"/>
</dbReference>
<evidence type="ECO:0000256" key="3">
    <source>
        <dbReference type="ARBA" id="ARBA00022475"/>
    </source>
</evidence>
<keyword evidence="12 19" id="KW-0130">Cell adhesion</keyword>
<dbReference type="GO" id="GO:0016477">
    <property type="term" value="P:cell migration"/>
    <property type="evidence" value="ECO:0007669"/>
    <property type="project" value="TreeGrafter"/>
</dbReference>
<feature type="disulfide bond" evidence="18">
    <location>
        <begin position="505"/>
        <end position="518"/>
    </location>
</feature>
<sequence length="771" mass="86816">TATNDSNPCVAIERCSECIAASASCAWCTLPSFEFGRCDSPQILEEKGCSGNDLYQPKNEYNIEINDELTEKAARETDAIQLKPQRVRLKLRPHSPRSIKVQFKQAVDYPVDLYYLMDLSKSMEDDKVKLAMLGDLLAREMQRITSNFRLGFGSFVDKVAMPYVNMQEDKLEQPCTDCVRPYGFKNHMPLDTDTSQFRIKVNETRISGNVDAPEGGFDAIMQSIVCPDDIKWRKNSRKLLVFSTDAGFHCAGDGKLAGIVKPNDGQCHMSNGEYVESLSFDYPSVGQIHQKVKEHDVNIIFAVTKKHFDTYDNLRALISGSSAGVLEADSSNIVDLVKHEYQKITSVVKLEDNATSDVSIKYYSSCVNEERKETKECGGLRVGTTVEYDLDIEVLRCPSVWADRNQTIVIKPGRLSDQLIIDLEILCECDCEKDWNEEKFSPKCAGGHGTFECGICTCHANRYGDNCECDAHNVTQTEQEKACYKGMDSKPCSGRGECKCGKCKCFQKSNQRIYGTFCECDNLSCERFEGDICSGHGICDCGNCVCDPEWSGPDCSCYRGNDTCINPSNSKICSGKGTCNCGRCTCREDANGTEHYIGRYCEKCPTCPTRCDDLKPCVQCQVWQSGNYTKEQCDMCIFKTVEVSEEDFEVKEDETHCVFIDDDGCKAEFAYRLEEDDVDEKKIKFIFAKAPREKDCPVIVNMFLVVIGLILFIVLLGLLLLLLWKICVIIHDRREFAKFEKERQNAKWDTGENPIYKQATSTFRNPTYGGK</sequence>